<dbReference type="EMBL" id="QGKY02000190">
    <property type="protein sequence ID" value="KAF2592003.1"/>
    <property type="molecule type" value="Genomic_DNA"/>
</dbReference>
<dbReference type="InterPro" id="IPR024768">
    <property type="entry name" value="Marf1"/>
</dbReference>
<proteinExistence type="predicted"/>
<name>A0A8S9KEW7_BRACR</name>
<gene>
    <name evidence="2" type="ORF">F2Q70_00041946</name>
</gene>
<dbReference type="Pfam" id="PF01936">
    <property type="entry name" value="NYN"/>
    <property type="match status" value="1"/>
</dbReference>
<reference evidence="2" key="1">
    <citation type="submission" date="2019-12" db="EMBL/GenBank/DDBJ databases">
        <title>Genome sequencing and annotation of Brassica cretica.</title>
        <authorList>
            <person name="Studholme D.J."/>
            <person name="Sarris P.F."/>
        </authorList>
    </citation>
    <scope>NUCLEOTIDE SEQUENCE</scope>
    <source>
        <strain evidence="2">PFS-102/07</strain>
        <tissue evidence="2">Leaf</tissue>
    </source>
</reference>
<dbReference type="GO" id="GO:0005777">
    <property type="term" value="C:peroxisome"/>
    <property type="evidence" value="ECO:0007669"/>
    <property type="project" value="InterPro"/>
</dbReference>
<feature type="domain" description="NYN" evidence="1">
    <location>
        <begin position="17"/>
        <end position="87"/>
    </location>
</feature>
<protein>
    <recommendedName>
        <fullName evidence="1">NYN domain-containing protein</fullName>
    </recommendedName>
</protein>
<evidence type="ECO:0000259" key="1">
    <source>
        <dbReference type="Pfam" id="PF01936"/>
    </source>
</evidence>
<dbReference type="AlphaFoldDB" id="A0A8S9KEW7"/>
<dbReference type="PANTHER" id="PTHR14379:SF73">
    <property type="entry name" value="GENOME ASSEMBLY, CHROMOSOME: A09"/>
    <property type="match status" value="1"/>
</dbReference>
<organism evidence="2">
    <name type="scientific">Brassica cretica</name>
    <name type="common">Mustard</name>
    <dbReference type="NCBI Taxonomy" id="69181"/>
    <lineage>
        <taxon>Eukaryota</taxon>
        <taxon>Viridiplantae</taxon>
        <taxon>Streptophyta</taxon>
        <taxon>Embryophyta</taxon>
        <taxon>Tracheophyta</taxon>
        <taxon>Spermatophyta</taxon>
        <taxon>Magnoliopsida</taxon>
        <taxon>eudicotyledons</taxon>
        <taxon>Gunneridae</taxon>
        <taxon>Pentapetalae</taxon>
        <taxon>rosids</taxon>
        <taxon>malvids</taxon>
        <taxon>Brassicales</taxon>
        <taxon>Brassicaceae</taxon>
        <taxon>Brassiceae</taxon>
        <taxon>Brassica</taxon>
    </lineage>
</organism>
<dbReference type="GO" id="GO:0010468">
    <property type="term" value="P:regulation of gene expression"/>
    <property type="evidence" value="ECO:0007669"/>
    <property type="project" value="InterPro"/>
</dbReference>
<accession>A0A8S9KEW7</accession>
<evidence type="ECO:0000313" key="2">
    <source>
        <dbReference type="EMBL" id="KAF2592003.1"/>
    </source>
</evidence>
<dbReference type="CDD" id="cd10910">
    <property type="entry name" value="PIN_limkain_b1_N_like"/>
    <property type="match status" value="2"/>
</dbReference>
<dbReference type="GO" id="GO:0004540">
    <property type="term" value="F:RNA nuclease activity"/>
    <property type="evidence" value="ECO:0007669"/>
    <property type="project" value="InterPro"/>
</dbReference>
<sequence length="247" mass="27077">MMMNSKAPTDAQAKAPTWVFWDINRCPVPAGVDVRIIGPCIKSAVNNLGYMGPLTIIAIGILTDVPLDVLRAIYFSGIALHHVPTVTQHTKLASFSQPMKFHAWNSVSALSKAPKAVALGATALYNIRGAKTLRLRMLRLKLQHWFGDINRCPVPAGVDFRFIGPCIKSAVNNLGYMGPLTIIAIGILTDVPFDVLRAIYFSGISLHHVPTVTQHPKLASFSQPMKFHAWINISTFCMQLSVVTLAY</sequence>
<dbReference type="InterPro" id="IPR021139">
    <property type="entry name" value="NYN"/>
</dbReference>
<comment type="caution">
    <text evidence="2">The sequence shown here is derived from an EMBL/GenBank/DDBJ whole genome shotgun (WGS) entry which is preliminary data.</text>
</comment>
<dbReference type="PANTHER" id="PTHR14379">
    <property type="entry name" value="LIMKAIN B LKAP"/>
    <property type="match status" value="1"/>
</dbReference>